<keyword evidence="6" id="KW-1133">Transmembrane helix</keyword>
<evidence type="ECO:0000256" key="1">
    <source>
        <dbReference type="ARBA" id="ARBA00010838"/>
    </source>
</evidence>
<reference evidence="7" key="1">
    <citation type="journal article" date="2021" name="Nat. Commun.">
        <title>Genomic analyses provide insights into spinach domestication and the genetic basis of agronomic traits.</title>
        <authorList>
            <person name="Cai X."/>
            <person name="Sun X."/>
            <person name="Xu C."/>
            <person name="Sun H."/>
            <person name="Wang X."/>
            <person name="Ge C."/>
            <person name="Zhang Z."/>
            <person name="Wang Q."/>
            <person name="Fei Z."/>
            <person name="Jiao C."/>
            <person name="Wang Q."/>
        </authorList>
    </citation>
    <scope>NUCLEOTIDE SEQUENCE [LARGE SCALE GENOMIC DNA]</scope>
    <source>
        <strain evidence="7">cv. Varoflay</strain>
    </source>
</reference>
<keyword evidence="4" id="KW-0325">Glycoprotein</keyword>
<dbReference type="PANTHER" id="PTHR10353">
    <property type="entry name" value="GLYCOSYL HYDROLASE"/>
    <property type="match status" value="1"/>
</dbReference>
<keyword evidence="3" id="KW-0378">Hydrolase</keyword>
<dbReference type="InterPro" id="IPR001360">
    <property type="entry name" value="Glyco_hydro_1"/>
</dbReference>
<organism evidence="7 8">
    <name type="scientific">Spinacia oleracea</name>
    <name type="common">Spinach</name>
    <dbReference type="NCBI Taxonomy" id="3562"/>
    <lineage>
        <taxon>Eukaryota</taxon>
        <taxon>Viridiplantae</taxon>
        <taxon>Streptophyta</taxon>
        <taxon>Embryophyta</taxon>
        <taxon>Tracheophyta</taxon>
        <taxon>Spermatophyta</taxon>
        <taxon>Magnoliopsida</taxon>
        <taxon>eudicotyledons</taxon>
        <taxon>Gunneridae</taxon>
        <taxon>Pentapetalae</taxon>
        <taxon>Caryophyllales</taxon>
        <taxon>Chenopodiaceae</taxon>
        <taxon>Chenopodioideae</taxon>
        <taxon>Anserineae</taxon>
        <taxon>Spinacia</taxon>
    </lineage>
</organism>
<evidence type="ECO:0000313" key="8">
    <source>
        <dbReference type="RefSeq" id="XP_021838364.1"/>
    </source>
</evidence>
<keyword evidence="6" id="KW-0812">Transmembrane</keyword>
<reference evidence="8" key="2">
    <citation type="submission" date="2025-08" db="UniProtKB">
        <authorList>
            <consortium name="RefSeq"/>
        </authorList>
    </citation>
    <scope>IDENTIFICATION</scope>
    <source>
        <tissue evidence="8">Leaf</tissue>
    </source>
</reference>
<keyword evidence="7" id="KW-1185">Reference proteome</keyword>
<dbReference type="AlphaFoldDB" id="A0A9R0HWM6"/>
<dbReference type="PROSITE" id="PS00653">
    <property type="entry name" value="GLYCOSYL_HYDROL_F1_2"/>
    <property type="match status" value="1"/>
</dbReference>
<gene>
    <name evidence="8" type="primary">LOC110778114</name>
</gene>
<evidence type="ECO:0000256" key="4">
    <source>
        <dbReference type="ARBA" id="ARBA00023180"/>
    </source>
</evidence>
<dbReference type="Proteomes" id="UP000813463">
    <property type="component" value="Chromosome 6"/>
</dbReference>
<comment type="similarity">
    <text evidence="1 5">Belongs to the glycosyl hydrolase 1 family.</text>
</comment>
<evidence type="ECO:0000256" key="2">
    <source>
        <dbReference type="ARBA" id="ARBA00022729"/>
    </source>
</evidence>
<dbReference type="InterPro" id="IPR033132">
    <property type="entry name" value="GH_1_N_CS"/>
</dbReference>
<sequence length="532" mass="60657">MKKSSFNVYHHLLLYSSLLIWAADLVGVGAKIYNRNDFPTDFIFGSGTSSYQVEGAAFEDGRKASVFDTFAHSWKPLEGRHGDVTSDGYHNYKKDVELMAETGLDAYRFSISWSRLIPDGRGIVNPKGLEYYNNLIDELISHGIQPHATLMHLDTPQVLEDEYGGFLSARIIEDFTAYADVCFKEFGDRVVYWTTINEPNIFALGGYDNGASPPGRCSYPFGILNCTKGNSTTEPYLAAHNMLLAHASAAKLYKQRYQGKQHGIIGFSFYAYHFIPSTDSTKDKIATQRAHEFFIGWFMHPLMYGDYPRIMKKNVGYRLPIFTKRQSDLVKGSLDFIGVNYYTAILVTHRDLSPEPRDYVADMGTKWIYYNYTSDSPMEVTTFPVIPWALQGFLEYFKNVYNNPPIYIYENGQMTEHDTIVDDPSRVEYLQAHIGGLLDAVRNGSNTKGYFVWSFLDLFEMLYGYKYSFGLYYVDFNDPNRTRYAKLSQRWYSGFLKGETVTTDDEGNQPQNISTTIRTITDSDDKVSTSGV</sequence>
<dbReference type="SUPFAM" id="SSF51445">
    <property type="entry name" value="(Trans)glycosidases"/>
    <property type="match status" value="1"/>
</dbReference>
<dbReference type="PANTHER" id="PTHR10353:SF29">
    <property type="entry name" value="BETA-GLUCOSIDASE 11"/>
    <property type="match status" value="1"/>
</dbReference>
<protein>
    <submittedName>
        <fullName evidence="8">Beta-glucosidase 10</fullName>
    </submittedName>
</protein>
<keyword evidence="6" id="KW-0472">Membrane</keyword>
<dbReference type="InterPro" id="IPR017853">
    <property type="entry name" value="GH"/>
</dbReference>
<dbReference type="OrthoDB" id="65569at2759"/>
<dbReference type="Gene3D" id="3.20.20.80">
    <property type="entry name" value="Glycosidases"/>
    <property type="match status" value="1"/>
</dbReference>
<dbReference type="GeneID" id="110778114"/>
<dbReference type="GO" id="GO:0008422">
    <property type="term" value="F:beta-glucosidase activity"/>
    <property type="evidence" value="ECO:0000318"/>
    <property type="project" value="GO_Central"/>
</dbReference>
<proteinExistence type="inferred from homology"/>
<dbReference type="GO" id="GO:0005975">
    <property type="term" value="P:carbohydrate metabolic process"/>
    <property type="evidence" value="ECO:0007669"/>
    <property type="project" value="InterPro"/>
</dbReference>
<dbReference type="FunFam" id="3.20.20.80:FF:000069">
    <property type="entry name" value="Beta-glucosidase 1"/>
    <property type="match status" value="1"/>
</dbReference>
<dbReference type="KEGG" id="soe:110778114"/>
<name>A0A9R0HWM6_SPIOL</name>
<feature type="transmembrane region" description="Helical" evidence="6">
    <location>
        <begin position="12"/>
        <end position="33"/>
    </location>
</feature>
<dbReference type="RefSeq" id="XP_021838364.1">
    <property type="nucleotide sequence ID" value="XM_021982672.2"/>
</dbReference>
<evidence type="ECO:0000256" key="5">
    <source>
        <dbReference type="RuleBase" id="RU003690"/>
    </source>
</evidence>
<dbReference type="Pfam" id="PF00232">
    <property type="entry name" value="Glyco_hydro_1"/>
    <property type="match status" value="1"/>
</dbReference>
<keyword evidence="2" id="KW-0732">Signal</keyword>
<evidence type="ECO:0000256" key="3">
    <source>
        <dbReference type="ARBA" id="ARBA00022801"/>
    </source>
</evidence>
<evidence type="ECO:0000313" key="7">
    <source>
        <dbReference type="Proteomes" id="UP000813463"/>
    </source>
</evidence>
<dbReference type="PRINTS" id="PR00131">
    <property type="entry name" value="GLHYDRLASE1"/>
</dbReference>
<accession>A0A9R0HWM6</accession>
<evidence type="ECO:0000256" key="6">
    <source>
        <dbReference type="SAM" id="Phobius"/>
    </source>
</evidence>